<evidence type="ECO:0000313" key="1">
    <source>
        <dbReference type="EMBL" id="MBB2990337.1"/>
    </source>
</evidence>
<reference evidence="1 2" key="1">
    <citation type="submission" date="2020-08" db="EMBL/GenBank/DDBJ databases">
        <title>The Agave Microbiome: Exploring the role of microbial communities in plant adaptations to desert environments.</title>
        <authorList>
            <person name="Partida-Martinez L.P."/>
        </authorList>
    </citation>
    <scope>NUCLEOTIDE SEQUENCE [LARGE SCALE GENOMIC DNA]</scope>
    <source>
        <strain evidence="1 2">AT2.18</strain>
    </source>
</reference>
<dbReference type="PANTHER" id="PTHR23026:SF123">
    <property type="entry name" value="NAD(P)H NITROREDUCTASE RV3131-RELATED"/>
    <property type="match status" value="1"/>
</dbReference>
<evidence type="ECO:0000313" key="2">
    <source>
        <dbReference type="Proteomes" id="UP000550501"/>
    </source>
</evidence>
<gene>
    <name evidence="1" type="ORF">FHR72_001805</name>
</gene>
<organism evidence="1 2">
    <name type="scientific">Mycolicibacterium iranicum</name>
    <name type="common">Mycobacterium iranicum</name>
    <dbReference type="NCBI Taxonomy" id="912594"/>
    <lineage>
        <taxon>Bacteria</taxon>
        <taxon>Bacillati</taxon>
        <taxon>Actinomycetota</taxon>
        <taxon>Actinomycetes</taxon>
        <taxon>Mycobacteriales</taxon>
        <taxon>Mycobacteriaceae</taxon>
        <taxon>Mycolicibacterium</taxon>
    </lineage>
</organism>
<dbReference type="EMBL" id="JACHVU010000003">
    <property type="protein sequence ID" value="MBB2990337.1"/>
    <property type="molecule type" value="Genomic_DNA"/>
</dbReference>
<sequence>MPATQIQRATVIEALTVACRAPSLHNSQPWRWVLTEGAVDLFADPARTLRAADPAGREALISCGAALDHFRVAMAAAGWDTDVRRLPDPGDPLHIAHIEFTEAPDVTDSQRRRADAILVRRSDRLPLATPPEWDALTDALRAATHGSGVRLDAVADEHRHTLARAAQLAEAAHRDDSDYRSELGWWTAAFAANDGIPRGALLSAAESHRVEVGRTFPITTHSERRREITEDDARVVVLSTDGDARDSVLRCGEALSAILLDIAMAGMSSCTLTHVTEISEGRDVVAALLGTTAIPQVLVRVGVAPPMDTPAPPTPRRPIRDMIEIHRGAPC</sequence>
<dbReference type="SUPFAM" id="SSF55469">
    <property type="entry name" value="FMN-dependent nitroreductase-like"/>
    <property type="match status" value="2"/>
</dbReference>
<dbReference type="GO" id="GO:0016491">
    <property type="term" value="F:oxidoreductase activity"/>
    <property type="evidence" value="ECO:0007669"/>
    <property type="project" value="InterPro"/>
</dbReference>
<evidence type="ECO:0008006" key="3">
    <source>
        <dbReference type="Google" id="ProtNLM"/>
    </source>
</evidence>
<protein>
    <recommendedName>
        <fullName evidence="3">NAD(P)H nitroreductase</fullName>
    </recommendedName>
</protein>
<name>A0A839Q3S5_MYCIR</name>
<accession>A0A839Q3S5</accession>
<dbReference type="InterPro" id="IPR050627">
    <property type="entry name" value="Nitroreductase/BluB"/>
</dbReference>
<dbReference type="InterPro" id="IPR000415">
    <property type="entry name" value="Nitroreductase-like"/>
</dbReference>
<keyword evidence="2" id="KW-1185">Reference proteome</keyword>
<dbReference type="RefSeq" id="WP_183467581.1">
    <property type="nucleotide sequence ID" value="NZ_JACHVU010000003.1"/>
</dbReference>
<dbReference type="Gene3D" id="3.40.109.10">
    <property type="entry name" value="NADH Oxidase"/>
    <property type="match status" value="1"/>
</dbReference>
<dbReference type="NCBIfam" id="NF047509">
    <property type="entry name" value="Rv3131_FMN_oxido"/>
    <property type="match status" value="1"/>
</dbReference>
<dbReference type="PANTHER" id="PTHR23026">
    <property type="entry name" value="NADPH NITROREDUCTASE"/>
    <property type="match status" value="1"/>
</dbReference>
<comment type="caution">
    <text evidence="1">The sequence shown here is derived from an EMBL/GenBank/DDBJ whole genome shotgun (WGS) entry which is preliminary data.</text>
</comment>
<dbReference type="Proteomes" id="UP000550501">
    <property type="component" value="Unassembled WGS sequence"/>
</dbReference>
<proteinExistence type="predicted"/>
<dbReference type="AlphaFoldDB" id="A0A839Q3S5"/>